<comment type="caution">
    <text evidence="1">The sequence shown here is derived from an EMBL/GenBank/DDBJ whole genome shotgun (WGS) entry which is preliminary data.</text>
</comment>
<evidence type="ECO:0000313" key="1">
    <source>
        <dbReference type="EMBL" id="CAJ2636444.1"/>
    </source>
</evidence>
<organism evidence="1 2">
    <name type="scientific">Trifolium pratense</name>
    <name type="common">Red clover</name>
    <dbReference type="NCBI Taxonomy" id="57577"/>
    <lineage>
        <taxon>Eukaryota</taxon>
        <taxon>Viridiplantae</taxon>
        <taxon>Streptophyta</taxon>
        <taxon>Embryophyta</taxon>
        <taxon>Tracheophyta</taxon>
        <taxon>Spermatophyta</taxon>
        <taxon>Magnoliopsida</taxon>
        <taxon>eudicotyledons</taxon>
        <taxon>Gunneridae</taxon>
        <taxon>Pentapetalae</taxon>
        <taxon>rosids</taxon>
        <taxon>fabids</taxon>
        <taxon>Fabales</taxon>
        <taxon>Fabaceae</taxon>
        <taxon>Papilionoideae</taxon>
        <taxon>50 kb inversion clade</taxon>
        <taxon>NPAAA clade</taxon>
        <taxon>Hologalegina</taxon>
        <taxon>IRL clade</taxon>
        <taxon>Trifolieae</taxon>
        <taxon>Trifolium</taxon>
    </lineage>
</organism>
<sequence length="522" mass="56740">MSGFSLKGFTYMLLIAIIILSSNFEECIARRGKHWRHNREEMASLLKKKGKSHGNGHNHNGGGGTKSKVSPPQKSTPSPSPLPPPPPPQDDGPLTPPPQTKIGGSSTTFNVLDFGAKGDGKSDDTKAFEATWAEACKVEASTMLIPADYIFYVGPIVFSGPYCKPRIVFQVDGTIIAPTNSNAWGRGLLQWLDFTKLVGFTIQGNGIIDGRGSVWWQDTQYNDPLDDQEKLLFPSNNTVGSPPIQIESSYGGKMPAIKPTAIRFYGSINPTVTGITIQNSPQCHLKFDNCNGVMVHDVTISSPGDSPNTDGIHLQNSRDVLIYKSTLACDDCISIQTGCSNVYVHNVDCGPGHGISIGGLGKDNTRACVSNITVRDVNMHNTMNGVRIKTWQGGSGSVQGVLFSNIQVTEVQFPIVIDQFYCDKRNCKNQTAAVALNGINYEGIKGTYTVKPVHFACSDSLPCVDVSLTSVELQPVQEKYHLYDPFCWETYGELKTTTVPPIDCLQIGKPPNNRIQTAHDLC</sequence>
<evidence type="ECO:0000313" key="2">
    <source>
        <dbReference type="Proteomes" id="UP001177021"/>
    </source>
</evidence>
<dbReference type="EMBL" id="CASHSV030000002">
    <property type="protein sequence ID" value="CAJ2636444.1"/>
    <property type="molecule type" value="Genomic_DNA"/>
</dbReference>
<accession>A0ACB0IXC2</accession>
<keyword evidence="2" id="KW-1185">Reference proteome</keyword>
<gene>
    <name evidence="1" type="ORF">MILVUS5_LOCUS6941</name>
</gene>
<protein>
    <submittedName>
        <fullName evidence="1">Uncharacterized protein</fullName>
    </submittedName>
</protein>
<proteinExistence type="predicted"/>
<name>A0ACB0IXC2_TRIPR</name>
<reference evidence="1" key="1">
    <citation type="submission" date="2023-10" db="EMBL/GenBank/DDBJ databases">
        <authorList>
            <person name="Rodriguez Cubillos JULIANA M."/>
            <person name="De Vega J."/>
        </authorList>
    </citation>
    <scope>NUCLEOTIDE SEQUENCE</scope>
</reference>
<dbReference type="Proteomes" id="UP001177021">
    <property type="component" value="Unassembled WGS sequence"/>
</dbReference>